<dbReference type="GO" id="GO:0006281">
    <property type="term" value="P:DNA repair"/>
    <property type="evidence" value="ECO:0007669"/>
    <property type="project" value="InterPro"/>
</dbReference>
<sequence>MNEIKFPKFKNYNDQKIRYVQPKYDGHLCKVIKLDNHLWQAYTKNHKVITDKLIGISHIEKELAGLPCNSTIFGELHCSGVPATSVPTMLNDADLRLQLTVFAAPLFDGINNTSIGKVSGDCYTEIMNNLSNCGINIVETIKIIPTRSVPKAEQEKMLQAAMGSGLEGWVLKESHMTGWYKLKPTKTLDAFVIATHQSFSSTHYGGLQAISIGVYDKGKIVDLGHVGGGFKLEYRQQLDTKEKRDELVDKVCEVEFDSVAAKGKLRFPRFIRWRTDKDPKQCTIDQL</sequence>
<dbReference type="GO" id="GO:0006310">
    <property type="term" value="P:DNA recombination"/>
    <property type="evidence" value="ECO:0007669"/>
    <property type="project" value="InterPro"/>
</dbReference>
<dbReference type="Pfam" id="PF04679">
    <property type="entry name" value="DNA_ligase_A_C"/>
    <property type="match status" value="1"/>
</dbReference>
<dbReference type="GO" id="GO:0003910">
    <property type="term" value="F:DNA ligase (ATP) activity"/>
    <property type="evidence" value="ECO:0007669"/>
    <property type="project" value="InterPro"/>
</dbReference>
<gene>
    <name evidence="2" type="ORF">LCGC14_2694400</name>
</gene>
<proteinExistence type="predicted"/>
<dbReference type="Gene3D" id="2.40.50.140">
    <property type="entry name" value="Nucleic acid-binding proteins"/>
    <property type="match status" value="1"/>
</dbReference>
<feature type="domain" description="DNA ligase ATP-dependent C-terminal" evidence="1">
    <location>
        <begin position="205"/>
        <end position="277"/>
    </location>
</feature>
<dbReference type="InterPro" id="IPR012340">
    <property type="entry name" value="NA-bd_OB-fold"/>
</dbReference>
<comment type="caution">
    <text evidence="2">The sequence shown here is derived from an EMBL/GenBank/DDBJ whole genome shotgun (WGS) entry which is preliminary data.</text>
</comment>
<reference evidence="2" key="1">
    <citation type="journal article" date="2015" name="Nature">
        <title>Complex archaea that bridge the gap between prokaryotes and eukaryotes.</title>
        <authorList>
            <person name="Spang A."/>
            <person name="Saw J.H."/>
            <person name="Jorgensen S.L."/>
            <person name="Zaremba-Niedzwiedzka K."/>
            <person name="Martijn J."/>
            <person name="Lind A.E."/>
            <person name="van Eijk R."/>
            <person name="Schleper C."/>
            <person name="Guy L."/>
            <person name="Ettema T.J."/>
        </authorList>
    </citation>
    <scope>NUCLEOTIDE SEQUENCE</scope>
</reference>
<protein>
    <recommendedName>
        <fullName evidence="1">DNA ligase ATP-dependent C-terminal domain-containing protein</fullName>
    </recommendedName>
</protein>
<evidence type="ECO:0000313" key="2">
    <source>
        <dbReference type="EMBL" id="KKK93287.1"/>
    </source>
</evidence>
<evidence type="ECO:0000259" key="1">
    <source>
        <dbReference type="Pfam" id="PF04679"/>
    </source>
</evidence>
<dbReference type="InterPro" id="IPR012309">
    <property type="entry name" value="DNA_ligase_ATP-dep_C"/>
</dbReference>
<name>A0A0F8ZHI8_9ZZZZ</name>
<dbReference type="AlphaFoldDB" id="A0A0F8ZHI8"/>
<dbReference type="EMBL" id="LAZR01047838">
    <property type="protein sequence ID" value="KKK93287.1"/>
    <property type="molecule type" value="Genomic_DNA"/>
</dbReference>
<dbReference type="SUPFAM" id="SSF56091">
    <property type="entry name" value="DNA ligase/mRNA capping enzyme, catalytic domain"/>
    <property type="match status" value="1"/>
</dbReference>
<organism evidence="2">
    <name type="scientific">marine sediment metagenome</name>
    <dbReference type="NCBI Taxonomy" id="412755"/>
    <lineage>
        <taxon>unclassified sequences</taxon>
        <taxon>metagenomes</taxon>
        <taxon>ecological metagenomes</taxon>
    </lineage>
</organism>
<dbReference type="SUPFAM" id="SSF50249">
    <property type="entry name" value="Nucleic acid-binding proteins"/>
    <property type="match status" value="1"/>
</dbReference>
<accession>A0A0F8ZHI8</accession>